<dbReference type="Proteomes" id="UP000030816">
    <property type="component" value="Unassembled WGS sequence"/>
</dbReference>
<dbReference type="AlphaFoldDB" id="A0A0B2WDG9"/>
<reference evidence="2 3" key="1">
    <citation type="journal article" date="2014" name="Proc. Natl. Acad. Sci. U.S.A.">
        <title>Trajectory and genomic determinants of fungal-pathogen speciation and host adaptation.</title>
        <authorList>
            <person name="Hu X."/>
            <person name="Xiao G."/>
            <person name="Zheng P."/>
            <person name="Shang Y."/>
            <person name="Su Y."/>
            <person name="Zhang X."/>
            <person name="Liu X."/>
            <person name="Zhan S."/>
            <person name="St Leger R.J."/>
            <person name="Wang C."/>
        </authorList>
    </citation>
    <scope>NUCLEOTIDE SEQUENCE [LARGE SCALE GENOMIC DNA]</scope>
    <source>
        <strain evidence="2 3">ARSEF 1941</strain>
    </source>
</reference>
<dbReference type="GeneID" id="63742721"/>
<evidence type="ECO:0000256" key="1">
    <source>
        <dbReference type="SAM" id="MobiDB-lite"/>
    </source>
</evidence>
<evidence type="ECO:0000313" key="3">
    <source>
        <dbReference type="Proteomes" id="UP000030816"/>
    </source>
</evidence>
<name>A0A0B2WDG9_METAS</name>
<accession>A0A0B2WDG9</accession>
<protein>
    <submittedName>
        <fullName evidence="2">Uncharacterized protein</fullName>
    </submittedName>
</protein>
<sequence>MQANGGAQNESAYSTSPSNKNVVAAVDRIRLELCEDSLPGRVEKWGPGNGEEKATPSWTGAITSKIGGVVHYMSCPGHLNSEPCAGYWCRRDRDTTTTGLHCVYGGWVSFDGDAVTEVCPPGTSDTTAPGARNLPRLRRMWAEHWLAKTTQVDKLGPVGIIDQDVLDRILSMITNKTADSEGSINRGDVQTEPKKKSGKGSGGWSGLAENGTVLKRDSGNRRVGNHLDRCDAEPGGMWRRGDAEMWMTAAGWSCLLTRDGRWRPAYHLEVLLSNLPVGVDYGPTRAGYRDWLAERMEATWWLWLKTPLDVPRCFADGIRSGVVEMFRREQRRRQDVQQDYVPDDASTAAKRYDLLQDRIGEFMGYHTVGEPMAEPRGLIASWAVAITNDIIDYERDVLCGETNNLVRSITSDQQVVDVSALILKALLWSITRHDYDLADAIVGSTAWFLVCWRYNGPKFARYEAISIRDRQPGLPPELEDVAAIVLPAAETGGSETYGQIYKIVEERVRTLYSGCTCLDRPEGHDAWELLAQACDEAGNDDVEERLHIAVVALNNGANSGRVGCECGLDLLLYEGFVRFFDPETGIVSRLHYRSDASLANVITE</sequence>
<dbReference type="RefSeq" id="XP_040674972.1">
    <property type="nucleotide sequence ID" value="XM_040827064.1"/>
</dbReference>
<dbReference type="OrthoDB" id="4683071at2759"/>
<feature type="region of interest" description="Disordered" evidence="1">
    <location>
        <begin position="180"/>
        <end position="227"/>
    </location>
</feature>
<gene>
    <name evidence="2" type="ORF">MAM_08266</name>
</gene>
<comment type="caution">
    <text evidence="2">The sequence shown here is derived from an EMBL/GenBank/DDBJ whole genome shotgun (WGS) entry which is preliminary data.</text>
</comment>
<evidence type="ECO:0000313" key="2">
    <source>
        <dbReference type="EMBL" id="KHN93906.1"/>
    </source>
</evidence>
<dbReference type="EMBL" id="AZHE01000048">
    <property type="protein sequence ID" value="KHN93906.1"/>
    <property type="molecule type" value="Genomic_DNA"/>
</dbReference>
<keyword evidence="3" id="KW-1185">Reference proteome</keyword>
<organism evidence="2 3">
    <name type="scientific">Metarhizium album (strain ARSEF 1941)</name>
    <dbReference type="NCBI Taxonomy" id="1081103"/>
    <lineage>
        <taxon>Eukaryota</taxon>
        <taxon>Fungi</taxon>
        <taxon>Dikarya</taxon>
        <taxon>Ascomycota</taxon>
        <taxon>Pezizomycotina</taxon>
        <taxon>Sordariomycetes</taxon>
        <taxon>Hypocreomycetidae</taxon>
        <taxon>Hypocreales</taxon>
        <taxon>Clavicipitaceae</taxon>
        <taxon>Metarhizium</taxon>
    </lineage>
</organism>
<feature type="compositionally biased region" description="Basic and acidic residues" evidence="1">
    <location>
        <begin position="214"/>
        <end position="227"/>
    </location>
</feature>
<proteinExistence type="predicted"/>
<dbReference type="HOGENOM" id="CLU_035739_0_0_1"/>